<accession>A0A6H1P2Z4</accession>
<reference evidence="1 2" key="2">
    <citation type="submission" date="2020-04" db="EMBL/GenBank/DDBJ databases">
        <authorList>
            <person name="Fomenkov A."/>
            <person name="Anton B.P."/>
            <person name="Roberts R.J."/>
        </authorList>
    </citation>
    <scope>NUCLEOTIDE SEQUENCE [LARGE SCALE GENOMIC DNA]</scope>
    <source>
        <strain evidence="1 2">S2</strain>
    </source>
</reference>
<sequence length="280" mass="33294">MDLTLKGKAVGHAMQFESIYDYSEQYKVIGNPTVWKYMGLKKFESLLKNKAMFFAKPSAFEDNLEGSYSFWDIEEYEAEGELPFITSREYMKKVQEFSAISCWHINNFESAAMWDLYLGGKDGIAIKTNYANLYNSITDLKYRVFSGRLQYIDFNKEMTSRNIYDTLFYKRKSFSHENELRLMIIASRIDERYLERFFERQGIHIDLWEERMEELEKKSYEFAHEKGTFVSCELDKLIDKIYVSPRSSQEVVDEVTEMVTKYGLSRDKVIQSDLYEDFIY</sequence>
<evidence type="ECO:0000313" key="1">
    <source>
        <dbReference type="EMBL" id="QIZ07651.1"/>
    </source>
</evidence>
<dbReference type="EMBL" id="CP051128">
    <property type="protein sequence ID" value="QIZ07651.1"/>
    <property type="molecule type" value="Genomic_DNA"/>
</dbReference>
<organism evidence="1 2">
    <name type="scientific">Priestia megaterium</name>
    <name type="common">Bacillus megaterium</name>
    <dbReference type="NCBI Taxonomy" id="1404"/>
    <lineage>
        <taxon>Bacteria</taxon>
        <taxon>Bacillati</taxon>
        <taxon>Bacillota</taxon>
        <taxon>Bacilli</taxon>
        <taxon>Bacillales</taxon>
        <taxon>Bacillaceae</taxon>
        <taxon>Priestia</taxon>
    </lineage>
</organism>
<dbReference type="Proteomes" id="UP000501868">
    <property type="component" value="Chromosome"/>
</dbReference>
<gene>
    <name evidence="1" type="ORF">HFZ78_13660</name>
</gene>
<dbReference type="AlphaFoldDB" id="A0A6H1P2Z4"/>
<evidence type="ECO:0000313" key="2">
    <source>
        <dbReference type="Proteomes" id="UP000501868"/>
    </source>
</evidence>
<proteinExistence type="predicted"/>
<reference evidence="1 2" key="1">
    <citation type="submission" date="2020-04" db="EMBL/GenBank/DDBJ databases">
        <title>Genome-Wide Identification of 5-Methylcytosine Sites in Bacterial Genomes By High-Throughput Sequencing of MspJI Restriction Fragments.</title>
        <authorList>
            <person name="Wu V."/>
        </authorList>
    </citation>
    <scope>NUCLEOTIDE SEQUENCE [LARGE SCALE GENOMIC DNA]</scope>
    <source>
        <strain evidence="1 2">S2</strain>
    </source>
</reference>
<name>A0A6H1P2Z4_PRIMG</name>
<protein>
    <submittedName>
        <fullName evidence="1">DUF2971 domain-containing protein</fullName>
    </submittedName>
</protein>